<dbReference type="PANTHER" id="PTHR10067">
    <property type="entry name" value="PHOSPHATIDYLSERINE DECARBOXYLASE"/>
    <property type="match status" value="1"/>
</dbReference>
<dbReference type="InterPro" id="IPR022237">
    <property type="entry name" value="PsiD-like"/>
</dbReference>
<keyword evidence="1" id="KW-0210">Decarboxylase</keyword>
<dbReference type="PANTHER" id="PTHR10067:SF9">
    <property type="entry name" value="PHOSPHATIDYLSERINE DECARBOXYLASE FAMILY PROTEIN (AFU_ORTHOLOGUE AFUA_7G01730)"/>
    <property type="match status" value="1"/>
</dbReference>
<dbReference type="InterPro" id="IPR003817">
    <property type="entry name" value="PS_Dcarbxylase"/>
</dbReference>
<dbReference type="GO" id="GO:0006646">
    <property type="term" value="P:phosphatidylethanolamine biosynthetic process"/>
    <property type="evidence" value="ECO:0007669"/>
    <property type="project" value="TreeGrafter"/>
</dbReference>
<accession>A0A8H4VQT8</accession>
<keyword evidence="5" id="KW-1185">Reference proteome</keyword>
<dbReference type="Pfam" id="PF02666">
    <property type="entry name" value="PS_Dcarbxylase"/>
    <property type="match status" value="1"/>
</dbReference>
<dbReference type="EMBL" id="JAACJL010000031">
    <property type="protein sequence ID" value="KAF4616965.1"/>
    <property type="molecule type" value="Genomic_DNA"/>
</dbReference>
<dbReference type="Proteomes" id="UP000521872">
    <property type="component" value="Unassembled WGS sequence"/>
</dbReference>
<dbReference type="GO" id="GO:0004609">
    <property type="term" value="F:phosphatidylserine decarboxylase activity"/>
    <property type="evidence" value="ECO:0007669"/>
    <property type="project" value="InterPro"/>
</dbReference>
<evidence type="ECO:0000259" key="3">
    <source>
        <dbReference type="Pfam" id="PF12588"/>
    </source>
</evidence>
<proteinExistence type="predicted"/>
<evidence type="ECO:0000313" key="5">
    <source>
        <dbReference type="Proteomes" id="UP000521872"/>
    </source>
</evidence>
<keyword evidence="2" id="KW-0456">Lyase</keyword>
<comment type="caution">
    <text evidence="4">The sequence shown here is derived from an EMBL/GenBank/DDBJ whole genome shotgun (WGS) entry which is preliminary data.</text>
</comment>
<name>A0A8H4VQT8_9AGAR</name>
<dbReference type="GO" id="GO:0005739">
    <property type="term" value="C:mitochondrion"/>
    <property type="evidence" value="ECO:0007669"/>
    <property type="project" value="TreeGrafter"/>
</dbReference>
<reference evidence="4 5" key="1">
    <citation type="submission" date="2019-12" db="EMBL/GenBank/DDBJ databases">
        <authorList>
            <person name="Floudas D."/>
            <person name="Bentzer J."/>
            <person name="Ahren D."/>
            <person name="Johansson T."/>
            <person name="Persson P."/>
            <person name="Tunlid A."/>
        </authorList>
    </citation>
    <scope>NUCLEOTIDE SEQUENCE [LARGE SCALE GENOMIC DNA]</scope>
    <source>
        <strain evidence="4 5">CBS 102.39</strain>
    </source>
</reference>
<protein>
    <recommendedName>
        <fullName evidence="3">L-tryptophan decarboxylase PsiD-like domain-containing protein</fullName>
    </recommendedName>
</protein>
<feature type="domain" description="L-tryptophan decarboxylase PsiD-like" evidence="3">
    <location>
        <begin position="45"/>
        <end position="163"/>
    </location>
</feature>
<dbReference type="AlphaFoldDB" id="A0A8H4VQT8"/>
<dbReference type="Pfam" id="PF12588">
    <property type="entry name" value="PSDC"/>
    <property type="match status" value="1"/>
</dbReference>
<sequence>MSQPHPRLAEKFRRGGWLPANREVLKKWHKSKVEKTKKRQTTLLPPIQELKEMIENDGDMYMAFNRMFENPTLVKDYKQLLELMNDILTEAPFYGDLGPPFYMILAGPMNTDAGFTAFLADKLNAQFKKIFDTWAAFLVSPASAHVLNDGPGGWFSDPAIKAMEEGFDDKSFAQIFRCDPSHPQWGFTSWDDFFVRQFNDNIRCVELPEEHNVISAACESVFYNKQENVQLMDEFWIKGEPYSLQHMLNHDKDY</sequence>
<organism evidence="4 5">
    <name type="scientific">Agrocybe pediades</name>
    <dbReference type="NCBI Taxonomy" id="84607"/>
    <lineage>
        <taxon>Eukaryota</taxon>
        <taxon>Fungi</taxon>
        <taxon>Dikarya</taxon>
        <taxon>Basidiomycota</taxon>
        <taxon>Agaricomycotina</taxon>
        <taxon>Agaricomycetes</taxon>
        <taxon>Agaricomycetidae</taxon>
        <taxon>Agaricales</taxon>
        <taxon>Agaricineae</taxon>
        <taxon>Strophariaceae</taxon>
        <taxon>Agrocybe</taxon>
    </lineage>
</organism>
<evidence type="ECO:0000256" key="2">
    <source>
        <dbReference type="ARBA" id="ARBA00023239"/>
    </source>
</evidence>
<gene>
    <name evidence="4" type="ORF">D9613_008726</name>
</gene>
<evidence type="ECO:0000313" key="4">
    <source>
        <dbReference type="EMBL" id="KAF4616965.1"/>
    </source>
</evidence>
<evidence type="ECO:0000256" key="1">
    <source>
        <dbReference type="ARBA" id="ARBA00022793"/>
    </source>
</evidence>